<dbReference type="InterPro" id="IPR000835">
    <property type="entry name" value="HTH_MarR-typ"/>
</dbReference>
<dbReference type="SUPFAM" id="SSF46785">
    <property type="entry name" value="Winged helix' DNA-binding domain"/>
    <property type="match status" value="1"/>
</dbReference>
<dbReference type="InterPro" id="IPR039422">
    <property type="entry name" value="MarR/SlyA-like"/>
</dbReference>
<accession>A0ABW0F421</accession>
<dbReference type="PANTHER" id="PTHR33164">
    <property type="entry name" value="TRANSCRIPTIONAL REGULATOR, MARR FAMILY"/>
    <property type="match status" value="1"/>
</dbReference>
<dbReference type="EMBL" id="JBHSLI010000003">
    <property type="protein sequence ID" value="MFC5293031.1"/>
    <property type="molecule type" value="Genomic_DNA"/>
</dbReference>
<proteinExistence type="predicted"/>
<evidence type="ECO:0000259" key="1">
    <source>
        <dbReference type="PROSITE" id="PS50995"/>
    </source>
</evidence>
<dbReference type="Proteomes" id="UP001595976">
    <property type="component" value="Unassembled WGS sequence"/>
</dbReference>
<reference evidence="3" key="1">
    <citation type="journal article" date="2019" name="Int. J. Syst. Evol. Microbiol.">
        <title>The Global Catalogue of Microorganisms (GCM) 10K type strain sequencing project: providing services to taxonomists for standard genome sequencing and annotation.</title>
        <authorList>
            <consortium name="The Broad Institute Genomics Platform"/>
            <consortium name="The Broad Institute Genome Sequencing Center for Infectious Disease"/>
            <person name="Wu L."/>
            <person name="Ma J."/>
        </authorList>
    </citation>
    <scope>NUCLEOTIDE SEQUENCE [LARGE SCALE GENOMIC DNA]</scope>
    <source>
        <strain evidence="3">CGMCC 1.15643</strain>
    </source>
</reference>
<dbReference type="PANTHER" id="PTHR33164:SF95">
    <property type="entry name" value="TRANSCRIPTIONAL REGULATOR"/>
    <property type="match status" value="1"/>
</dbReference>
<name>A0ABW0F421_9HYPH</name>
<organism evidence="2 3">
    <name type="scientific">Bosea minatitlanensis</name>
    <dbReference type="NCBI Taxonomy" id="128782"/>
    <lineage>
        <taxon>Bacteria</taxon>
        <taxon>Pseudomonadati</taxon>
        <taxon>Pseudomonadota</taxon>
        <taxon>Alphaproteobacteria</taxon>
        <taxon>Hyphomicrobiales</taxon>
        <taxon>Boseaceae</taxon>
        <taxon>Bosea</taxon>
    </lineage>
</organism>
<evidence type="ECO:0000313" key="2">
    <source>
        <dbReference type="EMBL" id="MFC5293031.1"/>
    </source>
</evidence>
<gene>
    <name evidence="2" type="ORF">ACFPK2_08505</name>
</gene>
<dbReference type="PROSITE" id="PS50995">
    <property type="entry name" value="HTH_MARR_2"/>
    <property type="match status" value="1"/>
</dbReference>
<dbReference type="Gene3D" id="1.10.10.10">
    <property type="entry name" value="Winged helix-like DNA-binding domain superfamily/Winged helix DNA-binding domain"/>
    <property type="match status" value="1"/>
</dbReference>
<dbReference type="SMART" id="SM00347">
    <property type="entry name" value="HTH_MARR"/>
    <property type="match status" value="1"/>
</dbReference>
<protein>
    <submittedName>
        <fullName evidence="2">MarR family winged helix-turn-helix transcriptional regulator</fullName>
    </submittedName>
</protein>
<dbReference type="RefSeq" id="WP_260348652.1">
    <property type="nucleotide sequence ID" value="NZ_JAOAOS010000006.1"/>
</dbReference>
<dbReference type="Pfam" id="PF01047">
    <property type="entry name" value="MarR"/>
    <property type="match status" value="1"/>
</dbReference>
<evidence type="ECO:0000313" key="3">
    <source>
        <dbReference type="Proteomes" id="UP001595976"/>
    </source>
</evidence>
<sequence length="155" mass="17126">MASQNLYSMPGHLIRRAQQIAVSIFLDECASLDMTPVQYAALVTIRDNPGIDATRLSALVAFDRSTLANVLERLETKQLILRSGNHNDRRVKVLRLTPEGEAVLVQAEPLVERAQMRILAPLAPDDRQAFLSILARLVESNNEASRAPLRLVSAS</sequence>
<dbReference type="PRINTS" id="PR00598">
    <property type="entry name" value="HTHMARR"/>
</dbReference>
<dbReference type="InterPro" id="IPR036388">
    <property type="entry name" value="WH-like_DNA-bd_sf"/>
</dbReference>
<comment type="caution">
    <text evidence="2">The sequence shown here is derived from an EMBL/GenBank/DDBJ whole genome shotgun (WGS) entry which is preliminary data.</text>
</comment>
<keyword evidence="3" id="KW-1185">Reference proteome</keyword>
<feature type="domain" description="HTH marR-type" evidence="1">
    <location>
        <begin position="1"/>
        <end position="139"/>
    </location>
</feature>
<dbReference type="InterPro" id="IPR036390">
    <property type="entry name" value="WH_DNA-bd_sf"/>
</dbReference>